<feature type="region of interest" description="Disordered" evidence="6">
    <location>
        <begin position="503"/>
        <end position="526"/>
    </location>
</feature>
<dbReference type="SUPFAM" id="SSF54001">
    <property type="entry name" value="Cysteine proteinases"/>
    <property type="match status" value="1"/>
</dbReference>
<protein>
    <recommendedName>
        <fullName evidence="7">Ubiquitin-like protease family profile domain-containing protein</fullName>
    </recommendedName>
</protein>
<reference evidence="8" key="2">
    <citation type="submission" date="2015-02" db="UniProtKB">
        <authorList>
            <consortium name="EnsemblMetazoa"/>
        </authorList>
    </citation>
    <scope>IDENTIFICATION</scope>
</reference>
<keyword evidence="5" id="KW-0378">Hydrolase</keyword>
<dbReference type="AlphaFoldDB" id="T1IVJ4"/>
<accession>T1IVJ4</accession>
<evidence type="ECO:0000259" key="7">
    <source>
        <dbReference type="PROSITE" id="PS50600"/>
    </source>
</evidence>
<evidence type="ECO:0000256" key="4">
    <source>
        <dbReference type="ARBA" id="ARBA00022786"/>
    </source>
</evidence>
<dbReference type="GO" id="GO:0016926">
    <property type="term" value="P:protein desumoylation"/>
    <property type="evidence" value="ECO:0007669"/>
    <property type="project" value="TreeGrafter"/>
</dbReference>
<dbReference type="PANTHER" id="PTHR46896:SF3">
    <property type="entry name" value="FI06413P-RELATED"/>
    <property type="match status" value="1"/>
</dbReference>
<dbReference type="OMA" id="VEMHRHI"/>
<dbReference type="GO" id="GO:0006508">
    <property type="term" value="P:proteolysis"/>
    <property type="evidence" value="ECO:0007669"/>
    <property type="project" value="UniProtKB-KW"/>
</dbReference>
<dbReference type="eggNOG" id="KOG0779">
    <property type="taxonomic scope" value="Eukaryota"/>
</dbReference>
<evidence type="ECO:0000256" key="6">
    <source>
        <dbReference type="SAM" id="MobiDB-lite"/>
    </source>
</evidence>
<evidence type="ECO:0000256" key="1">
    <source>
        <dbReference type="ARBA" id="ARBA00005234"/>
    </source>
</evidence>
<name>T1IVJ4_STRMM</name>
<keyword evidence="3" id="KW-0645">Protease</keyword>
<dbReference type="InterPro" id="IPR038765">
    <property type="entry name" value="Papain-like_cys_pep_sf"/>
</dbReference>
<organism evidence="8 9">
    <name type="scientific">Strigamia maritima</name>
    <name type="common">European centipede</name>
    <name type="synonym">Geophilus maritimus</name>
    <dbReference type="NCBI Taxonomy" id="126957"/>
    <lineage>
        <taxon>Eukaryota</taxon>
        <taxon>Metazoa</taxon>
        <taxon>Ecdysozoa</taxon>
        <taxon>Arthropoda</taxon>
        <taxon>Myriapoda</taxon>
        <taxon>Chilopoda</taxon>
        <taxon>Pleurostigmophora</taxon>
        <taxon>Geophilomorpha</taxon>
        <taxon>Linotaeniidae</taxon>
        <taxon>Strigamia</taxon>
    </lineage>
</organism>
<dbReference type="PROSITE" id="PS50600">
    <property type="entry name" value="ULP_PROTEASE"/>
    <property type="match status" value="1"/>
</dbReference>
<dbReference type="PhylomeDB" id="T1IVJ4"/>
<evidence type="ECO:0000256" key="3">
    <source>
        <dbReference type="ARBA" id="ARBA00022670"/>
    </source>
</evidence>
<dbReference type="InterPro" id="IPR003653">
    <property type="entry name" value="Peptidase_C48_C"/>
</dbReference>
<dbReference type="HOGENOM" id="CLU_395019_0_0_1"/>
<dbReference type="EnsemblMetazoa" id="SMAR005192-RA">
    <property type="protein sequence ID" value="SMAR005192-PA"/>
    <property type="gene ID" value="SMAR005192"/>
</dbReference>
<dbReference type="Pfam" id="PF02902">
    <property type="entry name" value="Peptidase_C48"/>
    <property type="match status" value="1"/>
</dbReference>
<keyword evidence="2" id="KW-0597">Phosphoprotein</keyword>
<keyword evidence="9" id="KW-1185">Reference proteome</keyword>
<evidence type="ECO:0000256" key="5">
    <source>
        <dbReference type="ARBA" id="ARBA00022801"/>
    </source>
</evidence>
<comment type="similarity">
    <text evidence="1">Belongs to the peptidase C48 family.</text>
</comment>
<dbReference type="GO" id="GO:0005737">
    <property type="term" value="C:cytoplasm"/>
    <property type="evidence" value="ECO:0007669"/>
    <property type="project" value="TreeGrafter"/>
</dbReference>
<keyword evidence="4" id="KW-0833">Ubl conjugation pathway</keyword>
<proteinExistence type="inferred from homology"/>
<reference evidence="9" key="1">
    <citation type="submission" date="2011-05" db="EMBL/GenBank/DDBJ databases">
        <authorList>
            <person name="Richards S.R."/>
            <person name="Qu J."/>
            <person name="Jiang H."/>
            <person name="Jhangiani S.N."/>
            <person name="Agravi P."/>
            <person name="Goodspeed R."/>
            <person name="Gross S."/>
            <person name="Mandapat C."/>
            <person name="Jackson L."/>
            <person name="Mathew T."/>
            <person name="Pu L."/>
            <person name="Thornton R."/>
            <person name="Saada N."/>
            <person name="Wilczek-Boney K.B."/>
            <person name="Lee S."/>
            <person name="Kovar C."/>
            <person name="Wu Y."/>
            <person name="Scherer S.E."/>
            <person name="Worley K.C."/>
            <person name="Muzny D.M."/>
            <person name="Gibbs R."/>
        </authorList>
    </citation>
    <scope>NUCLEOTIDE SEQUENCE</scope>
    <source>
        <strain evidence="9">Brora</strain>
    </source>
</reference>
<dbReference type="PANTHER" id="PTHR46896">
    <property type="entry name" value="SENTRIN-SPECIFIC PROTEASE"/>
    <property type="match status" value="1"/>
</dbReference>
<dbReference type="GO" id="GO:0005634">
    <property type="term" value="C:nucleus"/>
    <property type="evidence" value="ECO:0007669"/>
    <property type="project" value="TreeGrafter"/>
</dbReference>
<dbReference type="Gene3D" id="3.40.395.10">
    <property type="entry name" value="Adenoviral Proteinase, Chain A"/>
    <property type="match status" value="1"/>
</dbReference>
<dbReference type="Proteomes" id="UP000014500">
    <property type="component" value="Unassembled WGS sequence"/>
</dbReference>
<dbReference type="EMBL" id="JH431584">
    <property type="status" value="NOT_ANNOTATED_CDS"/>
    <property type="molecule type" value="Genomic_DNA"/>
</dbReference>
<feature type="domain" description="Ubiquitin-like protease family profile" evidence="7">
    <location>
        <begin position="373"/>
        <end position="646"/>
    </location>
</feature>
<dbReference type="GO" id="GO:0070139">
    <property type="term" value="F:SUMO-specific endopeptidase activity"/>
    <property type="evidence" value="ECO:0007669"/>
    <property type="project" value="TreeGrafter"/>
</dbReference>
<sequence>MKLSCAFNDVEAVSDDDFIQRYSFSLQTMNSIRKSENEPSVNRFTHNDGILQPRNDKSGSQLNGPNCKETKKAFIEYCMCANCGSYSKNFSSCDRCDKLLPVHSKMYLNDAGKCAGNIVMSSTDSSKFYKRKIDDQVYHRNYLRKRVQPSVKRCNAEPVCLTISSDEEEQKSKDSAISPEIKSSVIRYPQTNCTLKRARVFAETSISTVNLKCRSIRIGSFRYVPDLPMIMTNKEIVFHASLVNVFFVETTPSKASAICGMLNMHKDGDEYFDPASTDETQKRITILPEKLVDEQKMALFDIFRSFKREIKIDHISHAQADRILLDSTRKSTYDRAASHGVSSTNGKNYYMEVKSVAVKKMMTYPPPPQTGGITITTEDFNCLHEGEFLNDGIIDFYLKYLVQNKLSEADRQRTHIFSSYFWRRLTMRSNHRLSKSGESKLPLAEQRHNRVKTWTRHVDIFKKDFIIIPINEHLHWFLAVICFSALDAPRPLLEYKTNSSSIENNSGIGSIPPQSPRPADQIEEEKEARDWITSIDEESMLDDDEDNSSSTSLLLQAEEDGSSMSPTNTNPPIVQPCILIFDSLLKGSHGRIVSTLREYLRIEWSVKNGTVRTFEKERMKGTVPKVPNQDNNSDCGIYLLQYVENFFENPIKDFSIPISNLKDWFSKEKVNNKRIELQHLILQLKNDQQQQEDSSSGS</sequence>
<dbReference type="STRING" id="126957.T1IVJ4"/>
<dbReference type="InterPro" id="IPR051947">
    <property type="entry name" value="Sentrin-specific_protease"/>
</dbReference>
<evidence type="ECO:0000313" key="9">
    <source>
        <dbReference type="Proteomes" id="UP000014500"/>
    </source>
</evidence>
<evidence type="ECO:0000256" key="2">
    <source>
        <dbReference type="ARBA" id="ARBA00022553"/>
    </source>
</evidence>
<evidence type="ECO:0000313" key="8">
    <source>
        <dbReference type="EnsemblMetazoa" id="SMAR005192-PA"/>
    </source>
</evidence>